<comment type="caution">
    <text evidence="1">The sequence shown here is derived from an EMBL/GenBank/DDBJ whole genome shotgun (WGS) entry which is preliminary data.</text>
</comment>
<protein>
    <submittedName>
        <fullName evidence="1">Uncharacterized protein</fullName>
    </submittedName>
</protein>
<dbReference type="AlphaFoldDB" id="A0A8T2MMZ2"/>
<sequence>MRTERKKERCCNGYAHHLASPATSVYAAAYMQHEATSTPFVFILQDFSNSRRRFFWLKRFDGHRAMSFKKT</sequence>
<proteinExistence type="predicted"/>
<dbReference type="Proteomes" id="UP000752171">
    <property type="component" value="Unassembled WGS sequence"/>
</dbReference>
<reference evidence="1 2" key="1">
    <citation type="submission" date="2021-07" db="EMBL/GenBank/DDBJ databases">
        <authorList>
            <person name="Imarazene B."/>
            <person name="Zahm M."/>
            <person name="Klopp C."/>
            <person name="Cabau C."/>
            <person name="Beille S."/>
            <person name="Jouanno E."/>
            <person name="Castinel A."/>
            <person name="Lluch J."/>
            <person name="Gil L."/>
            <person name="Kuchtly C."/>
            <person name="Lopez Roques C."/>
            <person name="Donnadieu C."/>
            <person name="Parrinello H."/>
            <person name="Journot L."/>
            <person name="Du K."/>
            <person name="Schartl M."/>
            <person name="Retaux S."/>
            <person name="Guiguen Y."/>
        </authorList>
    </citation>
    <scope>NUCLEOTIDE SEQUENCE [LARGE SCALE GENOMIC DNA]</scope>
    <source>
        <strain evidence="1">Pach_M1</strain>
        <tissue evidence="1">Testis</tissue>
    </source>
</reference>
<dbReference type="EMBL" id="JAICCE010000001">
    <property type="protein sequence ID" value="KAG9283375.1"/>
    <property type="molecule type" value="Genomic_DNA"/>
</dbReference>
<name>A0A8T2MMZ2_ASTMX</name>
<accession>A0A8T2MMZ2</accession>
<organism evidence="1 2">
    <name type="scientific">Astyanax mexicanus</name>
    <name type="common">Blind cave fish</name>
    <name type="synonym">Astyanax fasciatus mexicanus</name>
    <dbReference type="NCBI Taxonomy" id="7994"/>
    <lineage>
        <taxon>Eukaryota</taxon>
        <taxon>Metazoa</taxon>
        <taxon>Chordata</taxon>
        <taxon>Craniata</taxon>
        <taxon>Vertebrata</taxon>
        <taxon>Euteleostomi</taxon>
        <taxon>Actinopterygii</taxon>
        <taxon>Neopterygii</taxon>
        <taxon>Teleostei</taxon>
        <taxon>Ostariophysi</taxon>
        <taxon>Characiformes</taxon>
        <taxon>Characoidei</taxon>
        <taxon>Acestrorhamphidae</taxon>
        <taxon>Acestrorhamphinae</taxon>
        <taxon>Astyanax</taxon>
    </lineage>
</organism>
<gene>
    <name evidence="1" type="ORF">AMEX_G2134</name>
</gene>
<evidence type="ECO:0000313" key="1">
    <source>
        <dbReference type="EMBL" id="KAG9283375.1"/>
    </source>
</evidence>
<evidence type="ECO:0000313" key="2">
    <source>
        <dbReference type="Proteomes" id="UP000752171"/>
    </source>
</evidence>